<evidence type="ECO:0000256" key="2">
    <source>
        <dbReference type="SAM" id="MobiDB-lite"/>
    </source>
</evidence>
<dbReference type="GO" id="GO:0099503">
    <property type="term" value="C:secretory vesicle"/>
    <property type="evidence" value="ECO:0007669"/>
    <property type="project" value="TreeGrafter"/>
</dbReference>
<evidence type="ECO:0000313" key="4">
    <source>
        <dbReference type="WBParaSite" id="MBELARI_LOCUS18135"/>
    </source>
</evidence>
<evidence type="ECO:0008006" key="5">
    <source>
        <dbReference type="Google" id="ProtNLM"/>
    </source>
</evidence>
<dbReference type="PANTHER" id="PTHR45999:SF4">
    <property type="entry name" value="UNC-13-4A, ISOFORM B"/>
    <property type="match status" value="1"/>
</dbReference>
<proteinExistence type="predicted"/>
<evidence type="ECO:0000313" key="3">
    <source>
        <dbReference type="Proteomes" id="UP000887575"/>
    </source>
</evidence>
<dbReference type="AlphaFoldDB" id="A0AAF3EVB7"/>
<feature type="region of interest" description="Disordered" evidence="2">
    <location>
        <begin position="316"/>
        <end position="412"/>
    </location>
</feature>
<dbReference type="PANTHER" id="PTHR45999">
    <property type="entry name" value="UNC-13-4A, ISOFORM B"/>
    <property type="match status" value="1"/>
</dbReference>
<feature type="compositionally biased region" description="Low complexity" evidence="2">
    <location>
        <begin position="334"/>
        <end position="366"/>
    </location>
</feature>
<dbReference type="Proteomes" id="UP000887575">
    <property type="component" value="Unassembled WGS sequence"/>
</dbReference>
<dbReference type="WBParaSite" id="MBELARI_LOCUS18135">
    <property type="protein sequence ID" value="MBELARI_LOCUS18135"/>
    <property type="gene ID" value="MBELARI_LOCUS18135"/>
</dbReference>
<keyword evidence="1" id="KW-0268">Exocytosis</keyword>
<feature type="compositionally biased region" description="Polar residues" evidence="2">
    <location>
        <begin position="403"/>
        <end position="412"/>
    </location>
</feature>
<organism evidence="3 4">
    <name type="scientific">Mesorhabditis belari</name>
    <dbReference type="NCBI Taxonomy" id="2138241"/>
    <lineage>
        <taxon>Eukaryota</taxon>
        <taxon>Metazoa</taxon>
        <taxon>Ecdysozoa</taxon>
        <taxon>Nematoda</taxon>
        <taxon>Chromadorea</taxon>
        <taxon>Rhabditida</taxon>
        <taxon>Rhabditina</taxon>
        <taxon>Rhabditomorpha</taxon>
        <taxon>Rhabditoidea</taxon>
        <taxon>Rhabditidae</taxon>
        <taxon>Mesorhabditinae</taxon>
        <taxon>Mesorhabditis</taxon>
    </lineage>
</organism>
<protein>
    <recommendedName>
        <fullName evidence="5">C2 domain-containing protein</fullName>
    </recommendedName>
</protein>
<feature type="compositionally biased region" description="Basic and acidic residues" evidence="2">
    <location>
        <begin position="323"/>
        <end position="333"/>
    </location>
</feature>
<sequence length="1224" mass="140335">MRDEAYRAVIASILLSNPDDTEKESAHITLLLAHLRKIFQLAIPRHDRLVQECLKFRTYVLETTIADIPPTKNVLLIVDNGRKTTQHTLNGGETYEIDLGPSRDVHFYCQVVKLNGQKAKAMLRKTTLFRRMIPEQQELEERISTRSLPLDERIRRAFSAKGTTYHADFRLTKQMSDSPLPKIEFSDLVEFVRTVHENEAPNQKPVYSGELQERSFSLLHLTFIFYEMQGIYLKLISLCVFLVWDSSVAPLAIGVLPSAIQTLENHQEQPEICRVFTHCIEYLFDCVLGVIDDLLAPAPTSASQQVFRKQTRLFHAHSSGSEDGGHRKLERQKSIQSRSSASSPSSKPRTSSMLSAQSQTSTLLTTPHASLERRVSEMSTHSSHSSKPISPPSPVLTRPTHLASGNGTTLLNPSVVERKRSFLGSPIAKWPGQTFGRTKKHILERSISYHTHPKLERVPSTRSAKAIEEHRYRNDPPMHVPTLKRKSVTLLDMQGLDLPLHLRIFPPNEGTQMQDFNRMMLPIVRICALSVWDFSETHDPATYLANKLKMLIALAVQNWIRYDFVTESQDVHTLCAAVQRVVKAIYFNQQPYSVYFEQFSINYLKLVFETLDSPLEGLVRNVIETATFTLNSRDFNALDNYSKNTMKTYRAIKNLRKIATSKGITVPLLSRFEQWFSPCLVFWTTAWRETSLLMVSRTAPLDDDDGAKFVDSERKLPTGLYSFLCIQKGISDDVLILELENPQHALLAAVKMVQIFSDNLVAYSRKLYSESRCDVECKCQKGSKTCQCHRSIRAANGVDHAFEYIEQNWVRFADWERVQTMISKGEAEKIKLTIEAILKSCREQCDCLADRLIQRNYGEKCSETVRLAKQLCLDRHEYTKTLASYVRDRIDSFHNSEMIINALEKLVEVIEKEFYPRRSLKILHKMWILFETEVARNLKEFQVHEYYKNIYVALKIIRELLQGPKNPSQFCRILHLKSLSTAELILAYYVAMADMEDETGEGSTICIQAAFIRERNDERISLVIKVREARIPCPLSSSPCPASPKELSIQLDLLPKTIFVDEKFPGITTKLVPISGNPKWGDAFQISISHDNFFTNGAVLSLSLLEKDKIGCEKVVGKAFFALNQMRELSTRTTTKPLCRPVLPLQAGNNLEFYQVIRERVLFDKVARLFWKRERAQKDVHINLKQLREVPRRWGSLRRFKSERFGSPRISFSIYRPQRTVSTI</sequence>
<accession>A0AAF3EVB7</accession>
<dbReference type="InterPro" id="IPR052095">
    <property type="entry name" value="UNC-13_domain"/>
</dbReference>
<reference evidence="4" key="1">
    <citation type="submission" date="2024-02" db="UniProtKB">
        <authorList>
            <consortium name="WormBaseParasite"/>
        </authorList>
    </citation>
    <scope>IDENTIFICATION</scope>
</reference>
<name>A0AAF3EVB7_9BILA</name>
<keyword evidence="3" id="KW-1185">Reference proteome</keyword>
<dbReference type="GO" id="GO:0006887">
    <property type="term" value="P:exocytosis"/>
    <property type="evidence" value="ECO:0007669"/>
    <property type="project" value="UniProtKB-KW"/>
</dbReference>
<evidence type="ECO:0000256" key="1">
    <source>
        <dbReference type="ARBA" id="ARBA00022483"/>
    </source>
</evidence>
<feature type="compositionally biased region" description="Low complexity" evidence="2">
    <location>
        <begin position="377"/>
        <end position="388"/>
    </location>
</feature>